<dbReference type="Proteomes" id="UP001162640">
    <property type="component" value="Unassembled WGS sequence"/>
</dbReference>
<comment type="caution">
    <text evidence="4">The sequence shown here is derived from an EMBL/GenBank/DDBJ whole genome shotgun (WGS) entry which is preliminary data.</text>
</comment>
<dbReference type="AlphaFoldDB" id="A0A9W6ZCY6"/>
<evidence type="ECO:0000313" key="4">
    <source>
        <dbReference type="EMBL" id="GMH49951.1"/>
    </source>
</evidence>
<dbReference type="PANTHER" id="PTHR43592:SF15">
    <property type="entry name" value="CAAX AMINO TERMINAL PROTEASE FAMILY PROTEIN"/>
    <property type="match status" value="1"/>
</dbReference>
<name>A0A9W6ZCY6_9STRA</name>
<evidence type="ECO:0000256" key="1">
    <source>
        <dbReference type="SAM" id="Phobius"/>
    </source>
</evidence>
<feature type="transmembrane region" description="Helical" evidence="1">
    <location>
        <begin position="123"/>
        <end position="144"/>
    </location>
</feature>
<keyword evidence="2" id="KW-0732">Signal</keyword>
<dbReference type="Pfam" id="PF02517">
    <property type="entry name" value="Rce1-like"/>
    <property type="match status" value="1"/>
</dbReference>
<feature type="chain" id="PRO_5040774923" description="CAAX prenyl protease 2/Lysostaphin resistance protein A-like domain-containing protein" evidence="2">
    <location>
        <begin position="21"/>
        <end position="300"/>
    </location>
</feature>
<feature type="transmembrane region" description="Helical" evidence="1">
    <location>
        <begin position="250"/>
        <end position="272"/>
    </location>
</feature>
<dbReference type="PANTHER" id="PTHR43592">
    <property type="entry name" value="CAAX AMINO TERMINAL PROTEASE"/>
    <property type="match status" value="1"/>
</dbReference>
<keyword evidence="1" id="KW-0812">Transmembrane</keyword>
<dbReference type="InterPro" id="IPR003675">
    <property type="entry name" value="Rce1/LyrA-like_dom"/>
</dbReference>
<sequence>MRSILLVACTLLSTLHVASPFTPYLTPGVHRPALKHTRRSHLVPPPSPFLHPTIATTTKLLSTPTPPTSPEPDEYNAKTTSLLIVGQALFIPLAALISFIIPKLHIFSATNLTPLTSPAFLDVAYKGILYTIPLGIFVLLTSSLEKKIPALKQVAMATESTILSLLGSTPRLFTSILFGCLLGAVAGLGEELLFRGCIQTSLSTYLPAPLSLSLTSLLFALGHAITPLYALISFIASLYFGWVFNSTGDLMIPIIAHGLYDAVAVVATHYIVTTKTREERDELRSSFFGLQPPPSPPPNP</sequence>
<reference evidence="5" key="1">
    <citation type="journal article" date="2023" name="Commun. Biol.">
        <title>Genome analysis of Parmales, the sister group of diatoms, reveals the evolutionary specialization of diatoms from phago-mixotrophs to photoautotrophs.</title>
        <authorList>
            <person name="Ban H."/>
            <person name="Sato S."/>
            <person name="Yoshikawa S."/>
            <person name="Yamada K."/>
            <person name="Nakamura Y."/>
            <person name="Ichinomiya M."/>
            <person name="Sato N."/>
            <person name="Blanc-Mathieu R."/>
            <person name="Endo H."/>
            <person name="Kuwata A."/>
            <person name="Ogata H."/>
        </authorList>
    </citation>
    <scope>NUCLEOTIDE SEQUENCE [LARGE SCALE GENOMIC DNA]</scope>
</reference>
<dbReference type="GO" id="GO:0080120">
    <property type="term" value="P:CAAX-box protein maturation"/>
    <property type="evidence" value="ECO:0007669"/>
    <property type="project" value="UniProtKB-ARBA"/>
</dbReference>
<evidence type="ECO:0000256" key="2">
    <source>
        <dbReference type="SAM" id="SignalP"/>
    </source>
</evidence>
<evidence type="ECO:0000313" key="5">
    <source>
        <dbReference type="Proteomes" id="UP001162640"/>
    </source>
</evidence>
<evidence type="ECO:0000259" key="3">
    <source>
        <dbReference type="Pfam" id="PF02517"/>
    </source>
</evidence>
<feature type="transmembrane region" description="Helical" evidence="1">
    <location>
        <begin position="172"/>
        <end position="193"/>
    </location>
</feature>
<accession>A0A9W6ZCY6</accession>
<dbReference type="EMBL" id="BLQM01000012">
    <property type="protein sequence ID" value="GMH49951.1"/>
    <property type="molecule type" value="Genomic_DNA"/>
</dbReference>
<feature type="transmembrane region" description="Helical" evidence="1">
    <location>
        <begin position="214"/>
        <end position="244"/>
    </location>
</feature>
<feature type="transmembrane region" description="Helical" evidence="1">
    <location>
        <begin position="82"/>
        <end position="102"/>
    </location>
</feature>
<organism evidence="4 5">
    <name type="scientific">Triparma laevis f. inornata</name>
    <dbReference type="NCBI Taxonomy" id="1714386"/>
    <lineage>
        <taxon>Eukaryota</taxon>
        <taxon>Sar</taxon>
        <taxon>Stramenopiles</taxon>
        <taxon>Ochrophyta</taxon>
        <taxon>Bolidophyceae</taxon>
        <taxon>Parmales</taxon>
        <taxon>Triparmaceae</taxon>
        <taxon>Triparma</taxon>
    </lineage>
</organism>
<gene>
    <name evidence="4" type="ORF">TL16_g00657</name>
</gene>
<protein>
    <recommendedName>
        <fullName evidence="3">CAAX prenyl protease 2/Lysostaphin resistance protein A-like domain-containing protein</fullName>
    </recommendedName>
</protein>
<proteinExistence type="predicted"/>
<dbReference type="GO" id="GO:0004175">
    <property type="term" value="F:endopeptidase activity"/>
    <property type="evidence" value="ECO:0007669"/>
    <property type="project" value="UniProtKB-ARBA"/>
</dbReference>
<feature type="domain" description="CAAX prenyl protease 2/Lysostaphin resistance protein A-like" evidence="3">
    <location>
        <begin position="175"/>
        <end position="263"/>
    </location>
</feature>
<keyword evidence="1" id="KW-1133">Transmembrane helix</keyword>
<keyword evidence="1" id="KW-0472">Membrane</keyword>
<feature type="signal peptide" evidence="2">
    <location>
        <begin position="1"/>
        <end position="20"/>
    </location>
</feature>